<dbReference type="Proteomes" id="UP000016584">
    <property type="component" value="Unassembled WGS sequence"/>
</dbReference>
<dbReference type="AlphaFoldDB" id="U2HHH8"/>
<evidence type="ECO:0000313" key="1">
    <source>
        <dbReference type="EMBL" id="ERJ61206.1"/>
    </source>
</evidence>
<dbReference type="EMBL" id="ATDL01000003">
    <property type="protein sequence ID" value="ERJ61206.1"/>
    <property type="molecule type" value="Genomic_DNA"/>
</dbReference>
<proteinExistence type="predicted"/>
<dbReference type="PATRIC" id="fig|1346330.5.peg.453"/>
<dbReference type="OrthoDB" id="736172at2"/>
<dbReference type="STRING" id="1346330.M472_20855"/>
<organism evidence="1 2">
    <name type="scientific">Sphingobacterium paucimobilis HER1398</name>
    <dbReference type="NCBI Taxonomy" id="1346330"/>
    <lineage>
        <taxon>Bacteria</taxon>
        <taxon>Pseudomonadati</taxon>
        <taxon>Bacteroidota</taxon>
        <taxon>Sphingobacteriia</taxon>
        <taxon>Sphingobacteriales</taxon>
        <taxon>Sphingobacteriaceae</taxon>
        <taxon>Sphingobacterium</taxon>
    </lineage>
</organism>
<dbReference type="RefSeq" id="WP_021068647.1">
    <property type="nucleotide sequence ID" value="NZ_ATDL01000003.1"/>
</dbReference>
<keyword evidence="2" id="KW-1185">Reference proteome</keyword>
<dbReference type="PROSITE" id="PS51257">
    <property type="entry name" value="PROKAR_LIPOPROTEIN"/>
    <property type="match status" value="1"/>
</dbReference>
<reference evidence="1 2" key="1">
    <citation type="journal article" date="2013" name="Genome Announc.">
        <title>The Draft Genome Sequence of Sphingomonas paucimobilis Strain HER1398 (Proteobacteria), Host to the Giant PAU Phage, Indicates That It Is a Member of the Genus Sphingobacterium (Bacteroidetes).</title>
        <authorList>
            <person name="White R.A.III."/>
            <person name="Suttle C.A."/>
        </authorList>
    </citation>
    <scope>NUCLEOTIDE SEQUENCE [LARGE SCALE GENOMIC DNA]</scope>
    <source>
        <strain evidence="1 2">HER1398</strain>
    </source>
</reference>
<sequence length="409" mass="45915">MFAQLKKGLIVPLALAVALITSCKDSKNDGPDSPKPEDPNFMISYSTERGVFMVPFQNLMTGEISPEGKGTDVTSIFTWQENRFQKGMFFYHLDPDARKFGKYSAEGGVVKTVKTIPLVTLTNYYLGWHNWIDETHVAFGPRGSNEYAIVDVENMVVKSSGTFDTGTALPKDHQLKLYAMVPQGDKVVLGYSLYNQVTKETYDTTYTASMDFPTFKNFKVTGKDLRSNPIGPVRNGYFHQFKEKGYTYLMSYTMPFLGGGRPHMPTGFFRIKDGEQALDKDYFFNISAQRGGDNQLGVAYLGDGKALVISAHDVATNVKEKNDWWYAAMWEYLIVDVNTQKVIKKLDFPLVTNSRSAIVHNGNVYIAVNDPKADAIYIWEYNPTTDKLTRGAKVIGGDNDTPILFNLNK</sequence>
<protein>
    <recommendedName>
        <fullName evidence="3">DUF4374 domain-containing protein</fullName>
    </recommendedName>
</protein>
<evidence type="ECO:0000313" key="2">
    <source>
        <dbReference type="Proteomes" id="UP000016584"/>
    </source>
</evidence>
<gene>
    <name evidence="1" type="ORF">M472_20855</name>
</gene>
<evidence type="ECO:0008006" key="3">
    <source>
        <dbReference type="Google" id="ProtNLM"/>
    </source>
</evidence>
<comment type="caution">
    <text evidence="1">The sequence shown here is derived from an EMBL/GenBank/DDBJ whole genome shotgun (WGS) entry which is preliminary data.</text>
</comment>
<accession>U2HHH8</accession>
<name>U2HHH8_9SPHI</name>